<protein>
    <submittedName>
        <fullName evidence="1">Uncharacterized protein</fullName>
    </submittedName>
</protein>
<dbReference type="AlphaFoldDB" id="A0A850NTY9"/>
<evidence type="ECO:0000313" key="1">
    <source>
        <dbReference type="EMBL" id="NVN32374.1"/>
    </source>
</evidence>
<gene>
    <name evidence="1" type="ORF">HUK83_18775</name>
</gene>
<comment type="caution">
    <text evidence="1">The sequence shown here is derived from an EMBL/GenBank/DDBJ whole genome shotgun (WGS) entry which is preliminary data.</text>
</comment>
<reference evidence="1 2" key="1">
    <citation type="submission" date="2020-06" db="EMBL/GenBank/DDBJ databases">
        <title>Description of novel acetic acid bacteria.</title>
        <authorList>
            <person name="Sombolestani A."/>
        </authorList>
    </citation>
    <scope>NUCLEOTIDE SEQUENCE [LARGE SCALE GENOMIC DNA]</scope>
    <source>
        <strain evidence="1 2">LMG 26838</strain>
    </source>
</reference>
<sequence length="53" mass="5524">MSRSTARRQLAGTYDVDDDHAEADAISADEAASIARADTMPAVQTKAAADVES</sequence>
<name>A0A850NTY9_9PROT</name>
<dbReference type="Proteomes" id="UP000565205">
    <property type="component" value="Unassembled WGS sequence"/>
</dbReference>
<proteinExistence type="predicted"/>
<organism evidence="1 2">
    <name type="scientific">Endobacter medicaginis</name>
    <dbReference type="NCBI Taxonomy" id="1181271"/>
    <lineage>
        <taxon>Bacteria</taxon>
        <taxon>Pseudomonadati</taxon>
        <taxon>Pseudomonadota</taxon>
        <taxon>Alphaproteobacteria</taxon>
        <taxon>Acetobacterales</taxon>
        <taxon>Acetobacteraceae</taxon>
        <taxon>Endobacter</taxon>
    </lineage>
</organism>
<dbReference type="EMBL" id="JABXXQ010000812">
    <property type="protein sequence ID" value="NVN32374.1"/>
    <property type="molecule type" value="Genomic_DNA"/>
</dbReference>
<accession>A0A850NTY9</accession>
<evidence type="ECO:0000313" key="2">
    <source>
        <dbReference type="Proteomes" id="UP000565205"/>
    </source>
</evidence>